<dbReference type="OrthoDB" id="10261027at2759"/>
<feature type="active site" description="Proton acceptor" evidence="5">
    <location>
        <position position="77"/>
    </location>
</feature>
<dbReference type="Gene3D" id="1.10.510.10">
    <property type="entry name" value="Transferase(Phosphotransferase) domain 1"/>
    <property type="match status" value="1"/>
</dbReference>
<evidence type="ECO:0000256" key="7">
    <source>
        <dbReference type="SAM" id="MobiDB-lite"/>
    </source>
</evidence>
<keyword evidence="4" id="KW-0067">ATP-binding</keyword>
<dbReference type="InterPro" id="IPR051681">
    <property type="entry name" value="Ser/Thr_Kinases-Pseudokinases"/>
</dbReference>
<keyword evidence="10" id="KW-1185">Reference proteome</keyword>
<dbReference type="AlphaFoldDB" id="A0A397T7C6"/>
<keyword evidence="3 9" id="KW-0418">Kinase</keyword>
<evidence type="ECO:0000256" key="3">
    <source>
        <dbReference type="ARBA" id="ARBA00022777"/>
    </source>
</evidence>
<feature type="binding site" evidence="6">
    <location>
        <position position="94"/>
    </location>
    <ligand>
        <name>Mg(2+)</name>
        <dbReference type="ChEBI" id="CHEBI:18420"/>
    </ligand>
</feature>
<feature type="region of interest" description="Disordered" evidence="7">
    <location>
        <begin position="242"/>
        <end position="271"/>
    </location>
</feature>
<dbReference type="EMBL" id="QKYT01000131">
    <property type="protein sequence ID" value="RIA92255.1"/>
    <property type="molecule type" value="Genomic_DNA"/>
</dbReference>
<evidence type="ECO:0000256" key="4">
    <source>
        <dbReference type="ARBA" id="ARBA00022840"/>
    </source>
</evidence>
<feature type="binding site" evidence="6">
    <location>
        <position position="82"/>
    </location>
    <ligand>
        <name>Mg(2+)</name>
        <dbReference type="ChEBI" id="CHEBI:18420"/>
    </ligand>
</feature>
<feature type="domain" description="Protein kinase" evidence="8">
    <location>
        <begin position="1"/>
        <end position="214"/>
    </location>
</feature>
<evidence type="ECO:0000256" key="6">
    <source>
        <dbReference type="PIRSR" id="PIRSR000615-3"/>
    </source>
</evidence>
<comment type="caution">
    <text evidence="9">The sequence shown here is derived from an EMBL/GenBank/DDBJ whole genome shotgun (WGS) entry which is preliminary data.</text>
</comment>
<keyword evidence="2" id="KW-0547">Nucleotide-binding</keyword>
<dbReference type="PANTHER" id="PTHR44329:SF288">
    <property type="entry name" value="MITOGEN-ACTIVATED PROTEIN KINASE KINASE KINASE 20"/>
    <property type="match status" value="1"/>
</dbReference>
<keyword evidence="1" id="KW-0808">Transferase</keyword>
<sequence length="271" mass="31143">MGMVNSHPNIIQFYGVTKLEGEINYSLVLEYADGGTLRKYLNDNTITFKWENQLKFAKEIASAISWLHVDKRIIHGDLHSKNILIHRHTIKLADFGRSYLQGSDSYTKACGVIPYMDPIFFNTAESYILTRKSDIYSLGIVFWELTSHSSPFDFETKNDLFEINQIKFDILNGMREDPIPDTNYKFVALYKKCWKYEPGERPNIHQVISELNSIDPIDSEKSNESNNFNSVTFSNVALQLNKGETTEKSDNEESDSPSCEDCDITSDKYQI</sequence>
<proteinExistence type="predicted"/>
<keyword evidence="6" id="KW-0479">Metal-binding</keyword>
<gene>
    <name evidence="9" type="ORF">C1645_80196</name>
</gene>
<dbReference type="PROSITE" id="PS50011">
    <property type="entry name" value="PROTEIN_KINASE_DOM"/>
    <property type="match status" value="1"/>
</dbReference>
<dbReference type="STRING" id="658196.A0A397T7C6"/>
<dbReference type="GO" id="GO:0004674">
    <property type="term" value="F:protein serine/threonine kinase activity"/>
    <property type="evidence" value="ECO:0007669"/>
    <property type="project" value="TreeGrafter"/>
</dbReference>
<dbReference type="Pfam" id="PF00069">
    <property type="entry name" value="Pkinase"/>
    <property type="match status" value="1"/>
</dbReference>
<evidence type="ECO:0000256" key="2">
    <source>
        <dbReference type="ARBA" id="ARBA00022741"/>
    </source>
</evidence>
<name>A0A397T7C6_9GLOM</name>
<evidence type="ECO:0000313" key="9">
    <source>
        <dbReference type="EMBL" id="RIA92255.1"/>
    </source>
</evidence>
<reference evidence="9 10" key="1">
    <citation type="submission" date="2018-06" db="EMBL/GenBank/DDBJ databases">
        <title>Comparative genomics reveals the genomic features of Rhizophagus irregularis, R. cerebriforme, R. diaphanum and Gigaspora rosea, and their symbiotic lifestyle signature.</title>
        <authorList>
            <person name="Morin E."/>
            <person name="San Clemente H."/>
            <person name="Chen E.C.H."/>
            <person name="De La Providencia I."/>
            <person name="Hainaut M."/>
            <person name="Kuo A."/>
            <person name="Kohler A."/>
            <person name="Murat C."/>
            <person name="Tang N."/>
            <person name="Roy S."/>
            <person name="Loubradou J."/>
            <person name="Henrissat B."/>
            <person name="Grigoriev I.V."/>
            <person name="Corradi N."/>
            <person name="Roux C."/>
            <person name="Martin F.M."/>
        </authorList>
    </citation>
    <scope>NUCLEOTIDE SEQUENCE [LARGE SCALE GENOMIC DNA]</scope>
    <source>
        <strain evidence="9 10">DAOM 227022</strain>
    </source>
</reference>
<dbReference type="PIRSF" id="PIRSF000615">
    <property type="entry name" value="TyrPK_CSF1-R"/>
    <property type="match status" value="1"/>
</dbReference>
<dbReference type="GO" id="GO:0005524">
    <property type="term" value="F:ATP binding"/>
    <property type="evidence" value="ECO:0007669"/>
    <property type="project" value="UniProtKB-KW"/>
</dbReference>
<evidence type="ECO:0000313" key="10">
    <source>
        <dbReference type="Proteomes" id="UP000265703"/>
    </source>
</evidence>
<keyword evidence="6" id="KW-0460">Magnesium</keyword>
<feature type="compositionally biased region" description="Acidic residues" evidence="7">
    <location>
        <begin position="252"/>
        <end position="264"/>
    </location>
</feature>
<evidence type="ECO:0000256" key="5">
    <source>
        <dbReference type="PIRSR" id="PIRSR000615-1"/>
    </source>
</evidence>
<dbReference type="InterPro" id="IPR000719">
    <property type="entry name" value="Prot_kinase_dom"/>
</dbReference>
<dbReference type="PANTHER" id="PTHR44329">
    <property type="entry name" value="SERINE/THREONINE-PROTEIN KINASE TNNI3K-RELATED"/>
    <property type="match status" value="1"/>
</dbReference>
<dbReference type="GO" id="GO:0046872">
    <property type="term" value="F:metal ion binding"/>
    <property type="evidence" value="ECO:0007669"/>
    <property type="project" value="UniProtKB-KW"/>
</dbReference>
<evidence type="ECO:0000259" key="8">
    <source>
        <dbReference type="PROSITE" id="PS50011"/>
    </source>
</evidence>
<dbReference type="InterPro" id="IPR011009">
    <property type="entry name" value="Kinase-like_dom_sf"/>
</dbReference>
<accession>A0A397T7C6</accession>
<dbReference type="SUPFAM" id="SSF56112">
    <property type="entry name" value="Protein kinase-like (PK-like)"/>
    <property type="match status" value="1"/>
</dbReference>
<organism evidence="9 10">
    <name type="scientific">Glomus cerebriforme</name>
    <dbReference type="NCBI Taxonomy" id="658196"/>
    <lineage>
        <taxon>Eukaryota</taxon>
        <taxon>Fungi</taxon>
        <taxon>Fungi incertae sedis</taxon>
        <taxon>Mucoromycota</taxon>
        <taxon>Glomeromycotina</taxon>
        <taxon>Glomeromycetes</taxon>
        <taxon>Glomerales</taxon>
        <taxon>Glomeraceae</taxon>
        <taxon>Glomus</taxon>
    </lineage>
</organism>
<evidence type="ECO:0000256" key="1">
    <source>
        <dbReference type="ARBA" id="ARBA00022679"/>
    </source>
</evidence>
<protein>
    <submittedName>
        <fullName evidence="9">Kinase-like domain-containing protein</fullName>
    </submittedName>
</protein>
<dbReference type="Proteomes" id="UP000265703">
    <property type="component" value="Unassembled WGS sequence"/>
</dbReference>